<accession>A0A1N6X359</accession>
<dbReference type="CDD" id="cd00254">
    <property type="entry name" value="LT-like"/>
    <property type="match status" value="1"/>
</dbReference>
<dbReference type="EMBL" id="FTMK01000019">
    <property type="protein sequence ID" value="SIQ96737.1"/>
    <property type="molecule type" value="Genomic_DNA"/>
</dbReference>
<dbReference type="Gene3D" id="1.10.530.10">
    <property type="match status" value="1"/>
</dbReference>
<dbReference type="Proteomes" id="UP000323956">
    <property type="component" value="Unassembled WGS sequence"/>
</dbReference>
<dbReference type="RefSeq" id="WP_149766280.1">
    <property type="nucleotide sequence ID" value="NZ_FTMK01000019.1"/>
</dbReference>
<feature type="signal peptide" evidence="3">
    <location>
        <begin position="1"/>
        <end position="29"/>
    </location>
</feature>
<dbReference type="InterPro" id="IPR008258">
    <property type="entry name" value="Transglycosylase_SLT_dom_1"/>
</dbReference>
<reference evidence="5 6" key="1">
    <citation type="submission" date="2017-01" db="EMBL/GenBank/DDBJ databases">
        <authorList>
            <person name="Varghese N."/>
            <person name="Submissions S."/>
        </authorList>
    </citation>
    <scope>NUCLEOTIDE SEQUENCE [LARGE SCALE GENOMIC DNA]</scope>
    <source>
        <strain evidence="5 6">ATCC 700171</strain>
    </source>
</reference>
<evidence type="ECO:0000313" key="5">
    <source>
        <dbReference type="EMBL" id="SIQ96737.1"/>
    </source>
</evidence>
<dbReference type="Pfam" id="PF01464">
    <property type="entry name" value="SLT"/>
    <property type="match status" value="1"/>
</dbReference>
<keyword evidence="3" id="KW-0732">Signal</keyword>
<evidence type="ECO:0000259" key="4">
    <source>
        <dbReference type="Pfam" id="PF01464"/>
    </source>
</evidence>
<dbReference type="PANTHER" id="PTHR37423:SF2">
    <property type="entry name" value="MEMBRANE-BOUND LYTIC MUREIN TRANSGLYCOSYLASE C"/>
    <property type="match status" value="1"/>
</dbReference>
<gene>
    <name evidence="5" type="ORF">SAMN05421641_11922</name>
</gene>
<comment type="similarity">
    <text evidence="2">Belongs to the virb1 family.</text>
</comment>
<comment type="similarity">
    <text evidence="1">Belongs to the transglycosylase Slt family.</text>
</comment>
<feature type="chain" id="PRO_5012230176" evidence="3">
    <location>
        <begin position="30"/>
        <end position="215"/>
    </location>
</feature>
<organism evidence="5 6">
    <name type="scientific">Paracoccus thiocyanatus</name>
    <dbReference type="NCBI Taxonomy" id="34006"/>
    <lineage>
        <taxon>Bacteria</taxon>
        <taxon>Pseudomonadati</taxon>
        <taxon>Pseudomonadota</taxon>
        <taxon>Alphaproteobacteria</taxon>
        <taxon>Rhodobacterales</taxon>
        <taxon>Paracoccaceae</taxon>
        <taxon>Paracoccus</taxon>
    </lineage>
</organism>
<dbReference type="AlphaFoldDB" id="A0A1N6X359"/>
<dbReference type="SUPFAM" id="SSF53955">
    <property type="entry name" value="Lysozyme-like"/>
    <property type="match status" value="1"/>
</dbReference>
<sequence>MLSRDRAMLRRLGRAVTALAVSAALTAPAAAEGLRLQVKSGKTRQAQFERQTRLMDSRLAGQYQQSARLRPGGTSTKSVVDLDLGGAIPAYRGNQRSQYLPHARAMARKHGVPEDLFLRLVQQESGWNPSARSHKGARGLAQLMPGTAAKLGVDPNDPIQNLEGGARYLRMMYNTFGNWRLALAAYNAGPAAVAKYQGVPPYRETRNYVRIVHGS</sequence>
<dbReference type="PANTHER" id="PTHR37423">
    <property type="entry name" value="SOLUBLE LYTIC MUREIN TRANSGLYCOSYLASE-RELATED"/>
    <property type="match status" value="1"/>
</dbReference>
<evidence type="ECO:0000256" key="2">
    <source>
        <dbReference type="ARBA" id="ARBA00009387"/>
    </source>
</evidence>
<evidence type="ECO:0000256" key="3">
    <source>
        <dbReference type="SAM" id="SignalP"/>
    </source>
</evidence>
<name>A0A1N6X359_9RHOB</name>
<dbReference type="OrthoDB" id="9815002at2"/>
<evidence type="ECO:0000313" key="6">
    <source>
        <dbReference type="Proteomes" id="UP000323956"/>
    </source>
</evidence>
<proteinExistence type="inferred from homology"/>
<feature type="domain" description="Transglycosylase SLT" evidence="4">
    <location>
        <begin position="104"/>
        <end position="206"/>
    </location>
</feature>
<evidence type="ECO:0000256" key="1">
    <source>
        <dbReference type="ARBA" id="ARBA00007734"/>
    </source>
</evidence>
<protein>
    <submittedName>
        <fullName evidence="5">Transglycosylase SLT domain-containing protein</fullName>
    </submittedName>
</protein>
<dbReference type="InterPro" id="IPR023346">
    <property type="entry name" value="Lysozyme-like_dom_sf"/>
</dbReference>